<gene>
    <name evidence="1" type="ORF">BSF38_00564</name>
</gene>
<dbReference type="Proteomes" id="UP000186309">
    <property type="component" value="Chromosome"/>
</dbReference>
<proteinExistence type="predicted"/>
<keyword evidence="2" id="KW-1185">Reference proteome</keyword>
<dbReference type="OrthoDB" id="262374at2"/>
<evidence type="ECO:0000313" key="1">
    <source>
        <dbReference type="EMBL" id="APW59150.1"/>
    </source>
</evidence>
<reference evidence="2" key="1">
    <citation type="submission" date="2016-12" db="EMBL/GenBank/DDBJ databases">
        <title>Comparative genomics of four Isosphaeraceae planctomycetes: a common pool of plasmids and glycoside hydrolase genes.</title>
        <authorList>
            <person name="Ivanova A."/>
        </authorList>
    </citation>
    <scope>NUCLEOTIDE SEQUENCE [LARGE SCALE GENOMIC DNA]</scope>
    <source>
        <strain evidence="2">PX4</strain>
    </source>
</reference>
<protein>
    <recommendedName>
        <fullName evidence="3">DUF3137 domain-containing protein</fullName>
    </recommendedName>
</protein>
<dbReference type="AlphaFoldDB" id="A0A1U7CJN0"/>
<evidence type="ECO:0000313" key="2">
    <source>
        <dbReference type="Proteomes" id="UP000186309"/>
    </source>
</evidence>
<dbReference type="KEGG" id="pbor:BSF38_00564"/>
<dbReference type="RefSeq" id="WP_076343365.1">
    <property type="nucleotide sequence ID" value="NZ_CP019082.1"/>
</dbReference>
<organism evidence="1 2">
    <name type="scientific">Paludisphaera borealis</name>
    <dbReference type="NCBI Taxonomy" id="1387353"/>
    <lineage>
        <taxon>Bacteria</taxon>
        <taxon>Pseudomonadati</taxon>
        <taxon>Planctomycetota</taxon>
        <taxon>Planctomycetia</taxon>
        <taxon>Isosphaerales</taxon>
        <taxon>Isosphaeraceae</taxon>
        <taxon>Paludisphaera</taxon>
    </lineage>
</organism>
<dbReference type="EMBL" id="CP019082">
    <property type="protein sequence ID" value="APW59150.1"/>
    <property type="molecule type" value="Genomic_DNA"/>
</dbReference>
<name>A0A1U7CJN0_9BACT</name>
<sequence length="200" mass="22780">MGWFGPSQDEVWGRLSEEIGAQFMPGGFWKRAKVQKRVDQWTILLDTFTRQHGQHHHVVYTRLRAPFVNPDGFRFTVYRAGFLSGLGKYLGMQDVEIGDPEFDDAFVVKGNDESRLVDLFADPKLRELLASLPRMRVEVKDSEGWFGPSFPPDADELYFTTRGVLKDLDQLKGCFAVFSALLHRLCVIGAAHKYDPGVRL</sequence>
<accession>A0A1U7CJN0</accession>
<evidence type="ECO:0008006" key="3">
    <source>
        <dbReference type="Google" id="ProtNLM"/>
    </source>
</evidence>